<dbReference type="PANTHER" id="PTHR11461:SF211">
    <property type="entry name" value="GH10112P-RELATED"/>
    <property type="match status" value="1"/>
</dbReference>
<accession>A0A928VZG9</accession>
<dbReference type="InterPro" id="IPR042178">
    <property type="entry name" value="Serpin_sf_1"/>
</dbReference>
<dbReference type="Gene3D" id="3.30.497.10">
    <property type="entry name" value="Antithrombin, subunit I, domain 2"/>
    <property type="match status" value="1"/>
</dbReference>
<evidence type="ECO:0000256" key="1">
    <source>
        <dbReference type="RuleBase" id="RU000411"/>
    </source>
</evidence>
<dbReference type="SMART" id="SM00093">
    <property type="entry name" value="SERPIN"/>
    <property type="match status" value="1"/>
</dbReference>
<dbReference type="Gene3D" id="2.30.39.10">
    <property type="entry name" value="Alpha-1-antitrypsin, domain 1"/>
    <property type="match status" value="1"/>
</dbReference>
<dbReference type="RefSeq" id="WP_264321887.1">
    <property type="nucleotide sequence ID" value="NZ_JADEXN010000231.1"/>
</dbReference>
<evidence type="ECO:0000313" key="3">
    <source>
        <dbReference type="EMBL" id="MBE9041687.1"/>
    </source>
</evidence>
<dbReference type="InterPro" id="IPR000215">
    <property type="entry name" value="Serpin_fam"/>
</dbReference>
<reference evidence="3" key="1">
    <citation type="submission" date="2020-10" db="EMBL/GenBank/DDBJ databases">
        <authorList>
            <person name="Castelo-Branco R."/>
            <person name="Eusebio N."/>
            <person name="Adriana R."/>
            <person name="Vieira A."/>
            <person name="Brugerolle De Fraissinette N."/>
            <person name="Rezende De Castro R."/>
            <person name="Schneider M.P."/>
            <person name="Vasconcelos V."/>
            <person name="Leao P.N."/>
        </authorList>
    </citation>
    <scope>NUCLEOTIDE SEQUENCE</scope>
    <source>
        <strain evidence="3">LEGE 11467</strain>
    </source>
</reference>
<evidence type="ECO:0000313" key="4">
    <source>
        <dbReference type="Proteomes" id="UP000621799"/>
    </source>
</evidence>
<comment type="similarity">
    <text evidence="1">Belongs to the serpin family.</text>
</comment>
<gene>
    <name evidence="3" type="ORF">IQ235_12940</name>
</gene>
<dbReference type="AlphaFoldDB" id="A0A928VZG9"/>
<dbReference type="CDD" id="cd19590">
    <property type="entry name" value="serpin_thermopin-like"/>
    <property type="match status" value="1"/>
</dbReference>
<feature type="domain" description="Serpin" evidence="2">
    <location>
        <begin position="50"/>
        <end position="425"/>
    </location>
</feature>
<dbReference type="GO" id="GO:0004867">
    <property type="term" value="F:serine-type endopeptidase inhibitor activity"/>
    <property type="evidence" value="ECO:0007669"/>
    <property type="project" value="InterPro"/>
</dbReference>
<dbReference type="InterPro" id="IPR042185">
    <property type="entry name" value="Serpin_sf_2"/>
</dbReference>
<dbReference type="InterPro" id="IPR023795">
    <property type="entry name" value="Serpin_CS"/>
</dbReference>
<comment type="caution">
    <text evidence="3">The sequence shown here is derived from an EMBL/GenBank/DDBJ whole genome shotgun (WGS) entry which is preliminary data.</text>
</comment>
<dbReference type="PROSITE" id="PS00284">
    <property type="entry name" value="SERPIN"/>
    <property type="match status" value="1"/>
</dbReference>
<name>A0A928VZG9_9CYAN</name>
<dbReference type="InterPro" id="IPR023796">
    <property type="entry name" value="Serpin_dom"/>
</dbReference>
<dbReference type="Proteomes" id="UP000621799">
    <property type="component" value="Unassembled WGS sequence"/>
</dbReference>
<dbReference type="PANTHER" id="PTHR11461">
    <property type="entry name" value="SERINE PROTEASE INHIBITOR, SERPIN"/>
    <property type="match status" value="1"/>
</dbReference>
<dbReference type="Pfam" id="PF00079">
    <property type="entry name" value="Serpin"/>
    <property type="match status" value="1"/>
</dbReference>
<dbReference type="InterPro" id="IPR036186">
    <property type="entry name" value="Serpin_sf"/>
</dbReference>
<proteinExistence type="inferred from homology"/>
<dbReference type="GO" id="GO:0005615">
    <property type="term" value="C:extracellular space"/>
    <property type="evidence" value="ECO:0007669"/>
    <property type="project" value="InterPro"/>
</dbReference>
<evidence type="ECO:0000259" key="2">
    <source>
        <dbReference type="SMART" id="SM00093"/>
    </source>
</evidence>
<keyword evidence="4" id="KW-1185">Reference proteome</keyword>
<sequence length="444" mass="50368">MKFSLVGFFFVAFSAIASWVHLRPTFSQETAIEKPAEINQLVEGNSAFALDLYDRLRQEKANENLFFSPYSISTALAMTYGGARGETELEMARVLHFSLDRNSLHASFAQLIAAVETPPTPANHFRDRQDPFYQLSTANRLWGQQGESFEPQFLNLLEQYYDSGLETVDFIGDTVACRHQINAWVAQQTQDKIQDLIGKDILNEQTRFVLTNAIYFQGDWLVPFDPERTQNETFTTASGAEIEVPMMYQKDYFDYTQVEGWQVLELPYRGETLSMVVLLPDTTEDLETLEQRFTPERLQEWLSSVTSPVKFDELVQIQVWLPKFKVTSEFELNQILSMMGMPSAFGDRSDFSGINGQNDLFLTHVIHKAFVEVNETGTEAAAATAIGASRGSPPSIEFRANRPFVFLIRHRDSGTILFLGRVVNPLESSSEPIDTPAESLRERN</sequence>
<protein>
    <submittedName>
        <fullName evidence="3">Serpin family protein</fullName>
    </submittedName>
</protein>
<dbReference type="SUPFAM" id="SSF56574">
    <property type="entry name" value="Serpins"/>
    <property type="match status" value="1"/>
</dbReference>
<organism evidence="3 4">
    <name type="scientific">Zarconia navalis LEGE 11467</name>
    <dbReference type="NCBI Taxonomy" id="1828826"/>
    <lineage>
        <taxon>Bacteria</taxon>
        <taxon>Bacillati</taxon>
        <taxon>Cyanobacteriota</taxon>
        <taxon>Cyanophyceae</taxon>
        <taxon>Oscillatoriophycideae</taxon>
        <taxon>Oscillatoriales</taxon>
        <taxon>Oscillatoriales incertae sedis</taxon>
        <taxon>Zarconia</taxon>
        <taxon>Zarconia navalis</taxon>
    </lineage>
</organism>
<dbReference type="EMBL" id="JADEXN010000231">
    <property type="protein sequence ID" value="MBE9041687.1"/>
    <property type="molecule type" value="Genomic_DNA"/>
</dbReference>